<comment type="caution">
    <text evidence="2">The sequence shown here is derived from an EMBL/GenBank/DDBJ whole genome shotgun (WGS) entry which is preliminary data.</text>
</comment>
<dbReference type="Proteomes" id="UP000746690">
    <property type="component" value="Unassembled WGS sequence"/>
</dbReference>
<dbReference type="Gene3D" id="2.60.40.10">
    <property type="entry name" value="Immunoglobulins"/>
    <property type="match status" value="3"/>
</dbReference>
<organism evidence="2 3">
    <name type="scientific">Flavivirga algicola</name>
    <dbReference type="NCBI Taxonomy" id="2729136"/>
    <lineage>
        <taxon>Bacteria</taxon>
        <taxon>Pseudomonadati</taxon>
        <taxon>Bacteroidota</taxon>
        <taxon>Flavobacteriia</taxon>
        <taxon>Flavobacteriales</taxon>
        <taxon>Flavobacteriaceae</taxon>
        <taxon>Flavivirga</taxon>
    </lineage>
</organism>
<gene>
    <name evidence="2" type="ORF">HHX25_00480</name>
</gene>
<evidence type="ECO:0000313" key="2">
    <source>
        <dbReference type="EMBL" id="NMH85967.1"/>
    </source>
</evidence>
<feature type="chain" id="PRO_5046993880" description="Fibronectin type-III domain-containing protein" evidence="1">
    <location>
        <begin position="20"/>
        <end position="318"/>
    </location>
</feature>
<feature type="signal peptide" evidence="1">
    <location>
        <begin position="1"/>
        <end position="19"/>
    </location>
</feature>
<keyword evidence="3" id="KW-1185">Reference proteome</keyword>
<name>A0ABX1RQZ1_9FLAO</name>
<reference evidence="2 3" key="1">
    <citation type="submission" date="2020-04" db="EMBL/GenBank/DDBJ databases">
        <title>A Flavivirga sp. nov.</title>
        <authorList>
            <person name="Sun X."/>
        </authorList>
    </citation>
    <scope>NUCLEOTIDE SEQUENCE [LARGE SCALE GENOMIC DNA]</scope>
    <source>
        <strain evidence="2 3">Y03</strain>
    </source>
</reference>
<dbReference type="InterPro" id="IPR013783">
    <property type="entry name" value="Ig-like_fold"/>
</dbReference>
<accession>A0ABX1RQZ1</accession>
<evidence type="ECO:0000313" key="3">
    <source>
        <dbReference type="Proteomes" id="UP000746690"/>
    </source>
</evidence>
<dbReference type="PROSITE" id="PS51257">
    <property type="entry name" value="PROKAR_LIPOPROTEIN"/>
    <property type="match status" value="1"/>
</dbReference>
<protein>
    <recommendedName>
        <fullName evidence="4">Fibronectin type-III domain-containing protein</fullName>
    </recommendedName>
</protein>
<proteinExistence type="predicted"/>
<keyword evidence="1" id="KW-0732">Signal</keyword>
<sequence length="318" mass="35868">MKKLNNITLILILFFVSFACDDILEEDITDVTIQIISPTEGTIVEGNTAQFLWQAVKGADAYRVQIVRDDQRYEVDSLVTLTNFTYNLDPGYYQWRIKAENFAYETSYIFPVNFEMRASDNLSNQNVVLQTPSENLYTNNKSIIFTWQSLSNTDTYTFVLAKKVGGEQTVFEQPDITNTSLNIDPMKLDEDAEYIWKLKAKNAISETSFSERSLFIDTVIPNQPTLSAPLNEAKVAPSSVTFNWANGADSGTVQSLITNTLEISTDVNFNTLIHSASTTNNSAVYEFVSPNTYYWRIKAIDAATNESDYSIVRSIVVE</sequence>
<dbReference type="EMBL" id="JABBHF010000001">
    <property type="protein sequence ID" value="NMH85967.1"/>
    <property type="molecule type" value="Genomic_DNA"/>
</dbReference>
<evidence type="ECO:0008006" key="4">
    <source>
        <dbReference type="Google" id="ProtNLM"/>
    </source>
</evidence>
<dbReference type="RefSeq" id="WP_169668969.1">
    <property type="nucleotide sequence ID" value="NZ_JABBHF010000001.1"/>
</dbReference>
<evidence type="ECO:0000256" key="1">
    <source>
        <dbReference type="SAM" id="SignalP"/>
    </source>
</evidence>